<name>A0ABQ4WET9_9ASTR</name>
<proteinExistence type="predicted"/>
<dbReference type="EMBL" id="BQNB010008580">
    <property type="protein sequence ID" value="GJS51357.1"/>
    <property type="molecule type" value="Genomic_DNA"/>
</dbReference>
<dbReference type="Proteomes" id="UP001151760">
    <property type="component" value="Unassembled WGS sequence"/>
</dbReference>
<feature type="compositionally biased region" description="Basic and acidic residues" evidence="1">
    <location>
        <begin position="65"/>
        <end position="90"/>
    </location>
</feature>
<evidence type="ECO:0000256" key="1">
    <source>
        <dbReference type="SAM" id="MobiDB-lite"/>
    </source>
</evidence>
<evidence type="ECO:0000313" key="3">
    <source>
        <dbReference type="Proteomes" id="UP001151760"/>
    </source>
</evidence>
<keyword evidence="3" id="KW-1185">Reference proteome</keyword>
<accession>A0ABQ4WET9</accession>
<sequence length="152" mass="16986">MRVQGQSWKKGRLPLSAENAGTSAAEDIDLDEDNGKYMMTGKEECEEENVKKNTKRTGGRNFVGDCRDATTKERNQQRFVDKKRDTEKGKGLGQSWKKGRLPLSAENAGTSAAEDIDLDKDNGKYMMTGKEECEEENVKKNTKRTGGRNFVG</sequence>
<comment type="caution">
    <text evidence="2">The sequence shown here is derived from an EMBL/GenBank/DDBJ whole genome shotgun (WGS) entry which is preliminary data.</text>
</comment>
<protein>
    <submittedName>
        <fullName evidence="2">Uncharacterized protein</fullName>
    </submittedName>
</protein>
<evidence type="ECO:0000313" key="2">
    <source>
        <dbReference type="EMBL" id="GJS51357.1"/>
    </source>
</evidence>
<reference evidence="2" key="1">
    <citation type="journal article" date="2022" name="Int. J. Mol. Sci.">
        <title>Draft Genome of Tanacetum Coccineum: Genomic Comparison of Closely Related Tanacetum-Family Plants.</title>
        <authorList>
            <person name="Yamashiro T."/>
            <person name="Shiraishi A."/>
            <person name="Nakayama K."/>
            <person name="Satake H."/>
        </authorList>
    </citation>
    <scope>NUCLEOTIDE SEQUENCE</scope>
</reference>
<feature type="region of interest" description="Disordered" evidence="1">
    <location>
        <begin position="48"/>
        <end position="152"/>
    </location>
</feature>
<gene>
    <name evidence="2" type="ORF">Tco_0624719</name>
</gene>
<feature type="region of interest" description="Disordered" evidence="1">
    <location>
        <begin position="1"/>
        <end position="33"/>
    </location>
</feature>
<reference evidence="2" key="2">
    <citation type="submission" date="2022-01" db="EMBL/GenBank/DDBJ databases">
        <authorList>
            <person name="Yamashiro T."/>
            <person name="Shiraishi A."/>
            <person name="Satake H."/>
            <person name="Nakayama K."/>
        </authorList>
    </citation>
    <scope>NUCLEOTIDE SEQUENCE</scope>
</reference>
<organism evidence="2 3">
    <name type="scientific">Tanacetum coccineum</name>
    <dbReference type="NCBI Taxonomy" id="301880"/>
    <lineage>
        <taxon>Eukaryota</taxon>
        <taxon>Viridiplantae</taxon>
        <taxon>Streptophyta</taxon>
        <taxon>Embryophyta</taxon>
        <taxon>Tracheophyta</taxon>
        <taxon>Spermatophyta</taxon>
        <taxon>Magnoliopsida</taxon>
        <taxon>eudicotyledons</taxon>
        <taxon>Gunneridae</taxon>
        <taxon>Pentapetalae</taxon>
        <taxon>asterids</taxon>
        <taxon>campanulids</taxon>
        <taxon>Asterales</taxon>
        <taxon>Asteraceae</taxon>
        <taxon>Asteroideae</taxon>
        <taxon>Anthemideae</taxon>
        <taxon>Anthemidinae</taxon>
        <taxon>Tanacetum</taxon>
    </lineage>
</organism>